<evidence type="ECO:0000313" key="2">
    <source>
        <dbReference type="EMBL" id="CAA2963883.1"/>
    </source>
</evidence>
<gene>
    <name evidence="2" type="ORF">OLEA9_A041690</name>
</gene>
<protein>
    <submittedName>
        <fullName evidence="2">Uncharacterized protein</fullName>
    </submittedName>
</protein>
<name>A0A8S0QBK7_OLEEU</name>
<dbReference type="Gramene" id="OE9A041690T1">
    <property type="protein sequence ID" value="OE9A041690C1"/>
    <property type="gene ID" value="OE9A041690"/>
</dbReference>
<feature type="region of interest" description="Disordered" evidence="1">
    <location>
        <begin position="32"/>
        <end position="61"/>
    </location>
</feature>
<sequence>MLRHFLIHSNSQFLDYSKYSFATGDRPEGVIIGKGGRFGGERGVQAERGTENEEPKRKNNG</sequence>
<dbReference type="Proteomes" id="UP000594638">
    <property type="component" value="Unassembled WGS sequence"/>
</dbReference>
<evidence type="ECO:0000256" key="1">
    <source>
        <dbReference type="SAM" id="MobiDB-lite"/>
    </source>
</evidence>
<dbReference type="AlphaFoldDB" id="A0A8S0QBK7"/>
<proteinExistence type="predicted"/>
<feature type="compositionally biased region" description="Basic and acidic residues" evidence="1">
    <location>
        <begin position="44"/>
        <end position="61"/>
    </location>
</feature>
<dbReference type="EMBL" id="CACTIH010001814">
    <property type="protein sequence ID" value="CAA2963883.1"/>
    <property type="molecule type" value="Genomic_DNA"/>
</dbReference>
<feature type="compositionally biased region" description="Gly residues" evidence="1">
    <location>
        <begin position="32"/>
        <end position="42"/>
    </location>
</feature>
<comment type="caution">
    <text evidence="2">The sequence shown here is derived from an EMBL/GenBank/DDBJ whole genome shotgun (WGS) entry which is preliminary data.</text>
</comment>
<organism evidence="2 3">
    <name type="scientific">Olea europaea subsp. europaea</name>
    <dbReference type="NCBI Taxonomy" id="158383"/>
    <lineage>
        <taxon>Eukaryota</taxon>
        <taxon>Viridiplantae</taxon>
        <taxon>Streptophyta</taxon>
        <taxon>Embryophyta</taxon>
        <taxon>Tracheophyta</taxon>
        <taxon>Spermatophyta</taxon>
        <taxon>Magnoliopsida</taxon>
        <taxon>eudicotyledons</taxon>
        <taxon>Gunneridae</taxon>
        <taxon>Pentapetalae</taxon>
        <taxon>asterids</taxon>
        <taxon>lamiids</taxon>
        <taxon>Lamiales</taxon>
        <taxon>Oleaceae</taxon>
        <taxon>Oleeae</taxon>
        <taxon>Olea</taxon>
    </lineage>
</organism>
<evidence type="ECO:0000313" key="3">
    <source>
        <dbReference type="Proteomes" id="UP000594638"/>
    </source>
</evidence>
<accession>A0A8S0QBK7</accession>
<keyword evidence="3" id="KW-1185">Reference proteome</keyword>
<reference evidence="2 3" key="1">
    <citation type="submission" date="2019-12" db="EMBL/GenBank/DDBJ databases">
        <authorList>
            <person name="Alioto T."/>
            <person name="Alioto T."/>
            <person name="Gomez Garrido J."/>
        </authorList>
    </citation>
    <scope>NUCLEOTIDE SEQUENCE [LARGE SCALE GENOMIC DNA]</scope>
</reference>